<gene>
    <name evidence="1" type="ORF">EOD43_05290</name>
</gene>
<dbReference type="RefSeq" id="WP_164857110.1">
    <property type="nucleotide sequence ID" value="NZ_SACN01000001.1"/>
</dbReference>
<reference evidence="1 2" key="1">
    <citation type="submission" date="2019-01" db="EMBL/GenBank/DDBJ databases">
        <authorList>
            <person name="Chen W.-M."/>
        </authorList>
    </citation>
    <scope>NUCLEOTIDE SEQUENCE [LARGE SCALE GENOMIC DNA]</scope>
    <source>
        <strain evidence="1 2">CCP-7</strain>
    </source>
</reference>
<protein>
    <submittedName>
        <fullName evidence="1">Uncharacterized protein</fullName>
    </submittedName>
</protein>
<dbReference type="EMBL" id="SACN01000001">
    <property type="protein sequence ID" value="RVT93301.1"/>
    <property type="molecule type" value="Genomic_DNA"/>
</dbReference>
<organism evidence="1 2">
    <name type="scientific">Sphingomonas crocodyli</name>
    <dbReference type="NCBI Taxonomy" id="1979270"/>
    <lineage>
        <taxon>Bacteria</taxon>
        <taxon>Pseudomonadati</taxon>
        <taxon>Pseudomonadota</taxon>
        <taxon>Alphaproteobacteria</taxon>
        <taxon>Sphingomonadales</taxon>
        <taxon>Sphingomonadaceae</taxon>
        <taxon>Sphingomonas</taxon>
    </lineage>
</organism>
<sequence length="121" mass="13368">MTGRERLGVSGLFAVMLIPILFLAASAAPAEDVRCSFADAAPVACRFADRVDAQGVHHMTFTAGSRRATFVGRSQSGWWSGNLDGRPAMGFERNRGHIVFSTTDLKTRFAWWYPKDEHGTY</sequence>
<dbReference type="AlphaFoldDB" id="A0A437M6E9"/>
<evidence type="ECO:0000313" key="2">
    <source>
        <dbReference type="Proteomes" id="UP000282971"/>
    </source>
</evidence>
<accession>A0A437M6E9</accession>
<comment type="caution">
    <text evidence="1">The sequence shown here is derived from an EMBL/GenBank/DDBJ whole genome shotgun (WGS) entry which is preliminary data.</text>
</comment>
<name>A0A437M6E9_9SPHN</name>
<evidence type="ECO:0000313" key="1">
    <source>
        <dbReference type="EMBL" id="RVT93301.1"/>
    </source>
</evidence>
<proteinExistence type="predicted"/>
<dbReference type="Proteomes" id="UP000282971">
    <property type="component" value="Unassembled WGS sequence"/>
</dbReference>
<keyword evidence="2" id="KW-1185">Reference proteome</keyword>